<evidence type="ECO:0000313" key="2">
    <source>
        <dbReference type="Proteomes" id="UP000318288"/>
    </source>
</evidence>
<reference evidence="1 2" key="1">
    <citation type="submission" date="2019-02" db="EMBL/GenBank/DDBJ databases">
        <title>Deep-cultivation of Planctomycetes and their phenomic and genomic characterization uncovers novel biology.</title>
        <authorList>
            <person name="Wiegand S."/>
            <person name="Jogler M."/>
            <person name="Boedeker C."/>
            <person name="Pinto D."/>
            <person name="Vollmers J."/>
            <person name="Rivas-Marin E."/>
            <person name="Kohn T."/>
            <person name="Peeters S.H."/>
            <person name="Heuer A."/>
            <person name="Rast P."/>
            <person name="Oberbeckmann S."/>
            <person name="Bunk B."/>
            <person name="Jeske O."/>
            <person name="Meyerdierks A."/>
            <person name="Storesund J.E."/>
            <person name="Kallscheuer N."/>
            <person name="Luecker S."/>
            <person name="Lage O.M."/>
            <person name="Pohl T."/>
            <person name="Merkel B.J."/>
            <person name="Hornburger P."/>
            <person name="Mueller R.-W."/>
            <person name="Bruemmer F."/>
            <person name="Labrenz M."/>
            <person name="Spormann A.M."/>
            <person name="Op Den Camp H."/>
            <person name="Overmann J."/>
            <person name="Amann R."/>
            <person name="Jetten M.S.M."/>
            <person name="Mascher T."/>
            <person name="Medema M.H."/>
            <person name="Devos D.P."/>
            <person name="Kaster A.-K."/>
            <person name="Ovreas L."/>
            <person name="Rohde M."/>
            <person name="Galperin M.Y."/>
            <person name="Jogler C."/>
        </authorList>
    </citation>
    <scope>NUCLEOTIDE SEQUENCE [LARGE SCALE GENOMIC DNA]</scope>
    <source>
        <strain evidence="1 2">Poly51</strain>
    </source>
</reference>
<protein>
    <submittedName>
        <fullName evidence="1">Uncharacterized protein</fullName>
    </submittedName>
</protein>
<organism evidence="1 2">
    <name type="scientific">Rubripirellula tenax</name>
    <dbReference type="NCBI Taxonomy" id="2528015"/>
    <lineage>
        <taxon>Bacteria</taxon>
        <taxon>Pseudomonadati</taxon>
        <taxon>Planctomycetota</taxon>
        <taxon>Planctomycetia</taxon>
        <taxon>Pirellulales</taxon>
        <taxon>Pirellulaceae</taxon>
        <taxon>Rubripirellula</taxon>
    </lineage>
</organism>
<accession>A0A5C6F4R3</accession>
<sequence length="208" mass="22528">MRTKNISLLGLLAVVTCAAIGISHVITSLRLSRANAELATLRLRLELIPVDDAAFIAARRLPSSDENVRRWSVRLPDASSKMLYANWGSSPLIDIRDNSSQSTRAFQLAPDPATHETSILFRFERNPNDPKWGTLKIETGAGASIITIDSDTTALLMGDIPSRSEAVGDNPVTRGAMSPITLFAIESTANSKLAFCLWLDQPIPQDGG</sequence>
<comment type="caution">
    <text evidence="1">The sequence shown here is derived from an EMBL/GenBank/DDBJ whole genome shotgun (WGS) entry which is preliminary data.</text>
</comment>
<evidence type="ECO:0000313" key="1">
    <source>
        <dbReference type="EMBL" id="TWU56733.1"/>
    </source>
</evidence>
<keyword evidence="2" id="KW-1185">Reference proteome</keyword>
<gene>
    <name evidence="1" type="ORF">Poly51_26500</name>
</gene>
<dbReference type="EMBL" id="SJPW01000003">
    <property type="protein sequence ID" value="TWU56733.1"/>
    <property type="molecule type" value="Genomic_DNA"/>
</dbReference>
<proteinExistence type="predicted"/>
<dbReference type="AlphaFoldDB" id="A0A5C6F4R3"/>
<dbReference type="Proteomes" id="UP000318288">
    <property type="component" value="Unassembled WGS sequence"/>
</dbReference>
<name>A0A5C6F4R3_9BACT</name>